<dbReference type="Proteomes" id="UP000182108">
    <property type="component" value="Unassembled WGS sequence"/>
</dbReference>
<dbReference type="SUPFAM" id="SSF53448">
    <property type="entry name" value="Nucleotide-diphospho-sugar transferases"/>
    <property type="match status" value="1"/>
</dbReference>
<evidence type="ECO:0000313" key="2">
    <source>
        <dbReference type="EMBL" id="CUB08176.1"/>
    </source>
</evidence>
<organism evidence="2 3">
    <name type="scientific">Tepidiphilus thermophilus</name>
    <dbReference type="NCBI Taxonomy" id="876478"/>
    <lineage>
        <taxon>Bacteria</taxon>
        <taxon>Pseudomonadati</taxon>
        <taxon>Pseudomonadota</taxon>
        <taxon>Hydrogenophilia</taxon>
        <taxon>Hydrogenophilales</taxon>
        <taxon>Hydrogenophilaceae</taxon>
        <taxon>Tepidiphilus</taxon>
    </lineage>
</organism>
<reference evidence="3" key="1">
    <citation type="submission" date="2015-08" db="EMBL/GenBank/DDBJ databases">
        <authorList>
            <person name="Babu N.S."/>
            <person name="Beckwith C.J."/>
            <person name="Beseler K.G."/>
            <person name="Brison A."/>
            <person name="Carone J.V."/>
            <person name="Caskin T.P."/>
            <person name="Diamond M."/>
            <person name="Durham M.E."/>
            <person name="Foxe J.M."/>
            <person name="Go M."/>
            <person name="Henderson B.A."/>
            <person name="Jones I.B."/>
            <person name="McGettigan J.A."/>
            <person name="Micheletti S.J."/>
            <person name="Nasrallah M.E."/>
            <person name="Ortiz D."/>
            <person name="Piller C.R."/>
            <person name="Privatt S.R."/>
            <person name="Schneider S.L."/>
            <person name="Sharp S."/>
            <person name="Smith T.C."/>
            <person name="Stanton J.D."/>
            <person name="Ullery H.E."/>
            <person name="Wilson R.J."/>
            <person name="Serrano M.G."/>
            <person name="Buck G."/>
            <person name="Lee V."/>
            <person name="Wang Y."/>
            <person name="Carvalho R."/>
            <person name="Voegtly L."/>
            <person name="Shi R."/>
            <person name="Duckworth R."/>
            <person name="Johnson A."/>
            <person name="Loviza R."/>
            <person name="Walstead R."/>
            <person name="Shah Z."/>
            <person name="Kiflezghi M."/>
            <person name="Wade K."/>
            <person name="Ball S.L."/>
            <person name="Bradley K.W."/>
            <person name="Asai D.J."/>
            <person name="Bowman C.A."/>
            <person name="Russell D.A."/>
            <person name="Pope W.H."/>
            <person name="Jacobs-Sera D."/>
            <person name="Hendrix R.W."/>
            <person name="Hatfull G.F."/>
        </authorList>
    </citation>
    <scope>NUCLEOTIDE SEQUENCE [LARGE SCALE GENOMIC DNA]</scope>
    <source>
        <strain evidence="3">JCM 19170</strain>
    </source>
</reference>
<dbReference type="OrthoDB" id="9788272at2"/>
<evidence type="ECO:0000313" key="3">
    <source>
        <dbReference type="Proteomes" id="UP000182108"/>
    </source>
</evidence>
<proteinExistence type="predicted"/>
<gene>
    <name evidence="2" type="ORF">Ga0061068_1264</name>
</gene>
<keyword evidence="2" id="KW-0808">Transferase</keyword>
<dbReference type="InterPro" id="IPR029044">
    <property type="entry name" value="Nucleotide-diphossugar_trans"/>
</dbReference>
<dbReference type="EMBL" id="CYHH01000026">
    <property type="protein sequence ID" value="CUB08176.1"/>
    <property type="molecule type" value="Genomic_DNA"/>
</dbReference>
<dbReference type="Gene3D" id="3.90.550.10">
    <property type="entry name" value="Spore Coat Polysaccharide Biosynthesis Protein SpsA, Chain A"/>
    <property type="match status" value="1"/>
</dbReference>
<sequence length="235" mass="24981">MAAEEIIILVGGLGTRLRQVVPDLPKPLAPVAGRPFLAWLLDACADAGLRRVILATGYRAHQIEEQVGDRWRDMEVVHSVEESPLGTGGAIRQALAYVRGDGVHLANGDTFLRYDPRALEDATRARGCVLGIALAAVDDVGRYGAVEVADGRVVGFREKGGVGAGLINAGSYFLAAEGFARLPDAAGAWSFEEQVLRPWSAAGQVAAFERTSDFIDIGVPEDYARAQSLFSAPPP</sequence>
<dbReference type="PANTHER" id="PTHR22572">
    <property type="entry name" value="SUGAR-1-PHOSPHATE GUANYL TRANSFERASE"/>
    <property type="match status" value="1"/>
</dbReference>
<dbReference type="AlphaFoldDB" id="A0A0K6IYH0"/>
<protein>
    <submittedName>
        <fullName evidence="2">Nucleotidyl transferase</fullName>
    </submittedName>
</protein>
<dbReference type="InterPro" id="IPR050486">
    <property type="entry name" value="Mannose-1P_guanyltransferase"/>
</dbReference>
<dbReference type="GO" id="GO:0016740">
    <property type="term" value="F:transferase activity"/>
    <property type="evidence" value="ECO:0007669"/>
    <property type="project" value="UniProtKB-KW"/>
</dbReference>
<dbReference type="CDD" id="cd06915">
    <property type="entry name" value="NTP_transferase_WcbM_like"/>
    <property type="match status" value="1"/>
</dbReference>
<keyword evidence="3" id="KW-1185">Reference proteome</keyword>
<dbReference type="InterPro" id="IPR005835">
    <property type="entry name" value="NTP_transferase_dom"/>
</dbReference>
<name>A0A0K6IYH0_9PROT</name>
<dbReference type="RefSeq" id="WP_055424405.1">
    <property type="nucleotide sequence ID" value="NZ_CYHH01000026.1"/>
</dbReference>
<accession>A0A0K6IYH0</accession>
<feature type="domain" description="Nucleotidyl transferase" evidence="1">
    <location>
        <begin position="7"/>
        <end position="228"/>
    </location>
</feature>
<evidence type="ECO:0000259" key="1">
    <source>
        <dbReference type="Pfam" id="PF00483"/>
    </source>
</evidence>
<dbReference type="Pfam" id="PF00483">
    <property type="entry name" value="NTP_transferase"/>
    <property type="match status" value="1"/>
</dbReference>